<evidence type="ECO:0000313" key="16">
    <source>
        <dbReference type="Proteomes" id="UP000316079"/>
    </source>
</evidence>
<dbReference type="GO" id="GO:0051321">
    <property type="term" value="P:meiotic cell cycle"/>
    <property type="evidence" value="ECO:0007669"/>
    <property type="project" value="UniProtKB-KW"/>
</dbReference>
<dbReference type="PANTHER" id="PTHR11630">
    <property type="entry name" value="DNA REPLICATION LICENSING FACTOR MCM FAMILY MEMBER"/>
    <property type="match status" value="1"/>
</dbReference>
<keyword evidence="6" id="KW-0418">Kinase</keyword>
<dbReference type="OrthoDB" id="2015372at2759"/>
<dbReference type="Pfam" id="PF00787">
    <property type="entry name" value="PX"/>
    <property type="match status" value="1"/>
</dbReference>
<dbReference type="InterPro" id="IPR041562">
    <property type="entry name" value="MCM_lid"/>
</dbReference>
<dbReference type="InterPro" id="IPR000961">
    <property type="entry name" value="AGC-kinase_C"/>
</dbReference>
<accession>A0A553NWV7</accession>
<evidence type="ECO:0000256" key="3">
    <source>
        <dbReference type="ARBA" id="ARBA00022679"/>
    </source>
</evidence>
<comment type="caution">
    <text evidence="15">The sequence shown here is derived from an EMBL/GenBank/DDBJ whole genome shotgun (WGS) entry which is preliminary data.</text>
</comment>
<name>A0A553NWV7_9TELE</name>
<dbReference type="Pfam" id="PF17855">
    <property type="entry name" value="MCM_lid"/>
    <property type="match status" value="1"/>
</dbReference>
<evidence type="ECO:0000256" key="6">
    <source>
        <dbReference type="ARBA" id="ARBA00022777"/>
    </source>
</evidence>
<evidence type="ECO:0000256" key="4">
    <source>
        <dbReference type="ARBA" id="ARBA00022741"/>
    </source>
</evidence>
<dbReference type="FunFam" id="3.30.1520.10:FF:000018">
    <property type="entry name" value="Non-specific serine/threonine protein kinase"/>
    <property type="match status" value="1"/>
</dbReference>
<keyword evidence="9" id="KW-0469">Meiosis</keyword>
<keyword evidence="4" id="KW-0547">Nucleotide-binding</keyword>
<keyword evidence="8" id="KW-0234">DNA repair</keyword>
<dbReference type="GO" id="GO:0035091">
    <property type="term" value="F:phosphatidylinositol binding"/>
    <property type="evidence" value="ECO:0007669"/>
    <property type="project" value="InterPro"/>
</dbReference>
<dbReference type="AlphaFoldDB" id="A0A553NWV7"/>
<dbReference type="FunFam" id="3.40.50.300:FF:001155">
    <property type="entry name" value="minichromosome maintenance domain-containing protein 2"/>
    <property type="match status" value="1"/>
</dbReference>
<dbReference type="Pfam" id="PF26063">
    <property type="entry name" value="MCMDC2_N"/>
    <property type="match status" value="1"/>
</dbReference>
<dbReference type="PANTHER" id="PTHR11630:SF75">
    <property type="entry name" value="MINICHROMOSOME MAINTENANCE DOMAIN-CONTAINING PROTEIN 2"/>
    <property type="match status" value="1"/>
</dbReference>
<dbReference type="InterPro" id="IPR037900">
    <property type="entry name" value="CISK_PX"/>
</dbReference>
<dbReference type="InterPro" id="IPR017892">
    <property type="entry name" value="Pkinase_C"/>
</dbReference>
<dbReference type="STRING" id="623744.A0A553NWV7"/>
<evidence type="ECO:0000256" key="10">
    <source>
        <dbReference type="ARBA" id="ARBA00059210"/>
    </source>
</evidence>
<feature type="domain" description="AGC-kinase C-terminal" evidence="14">
    <location>
        <begin position="175"/>
        <end position="252"/>
    </location>
</feature>
<dbReference type="Proteomes" id="UP000316079">
    <property type="component" value="Unassembled WGS sequence"/>
</dbReference>
<feature type="region of interest" description="Disordered" evidence="12">
    <location>
        <begin position="118"/>
        <end position="147"/>
    </location>
</feature>
<dbReference type="Gene3D" id="3.30.1520.10">
    <property type="entry name" value="Phox-like domain"/>
    <property type="match status" value="1"/>
</dbReference>
<dbReference type="GO" id="GO:0000727">
    <property type="term" value="P:double-strand break repair via break-induced replication"/>
    <property type="evidence" value="ECO:0007669"/>
    <property type="project" value="TreeGrafter"/>
</dbReference>
<keyword evidence="7" id="KW-0067">ATP-binding</keyword>
<dbReference type="Gene3D" id="3.30.200.20">
    <property type="entry name" value="Phosphorylase Kinase, domain 1"/>
    <property type="match status" value="1"/>
</dbReference>
<feature type="domain" description="PX" evidence="13">
    <location>
        <begin position="6"/>
        <end position="118"/>
    </location>
</feature>
<evidence type="ECO:0000256" key="2">
    <source>
        <dbReference type="ARBA" id="ARBA00022553"/>
    </source>
</evidence>
<dbReference type="InterPro" id="IPR027417">
    <property type="entry name" value="P-loop_NTPase"/>
</dbReference>
<dbReference type="Pfam" id="PF00433">
    <property type="entry name" value="Pkinase_C"/>
    <property type="match status" value="1"/>
</dbReference>
<dbReference type="GO" id="GO:0005634">
    <property type="term" value="C:nucleus"/>
    <property type="evidence" value="ECO:0007669"/>
    <property type="project" value="TreeGrafter"/>
</dbReference>
<dbReference type="InterPro" id="IPR058769">
    <property type="entry name" value="MCMDC2_N"/>
</dbReference>
<dbReference type="PROSITE" id="PS50195">
    <property type="entry name" value="PX"/>
    <property type="match status" value="1"/>
</dbReference>
<evidence type="ECO:0000256" key="5">
    <source>
        <dbReference type="ARBA" id="ARBA00022763"/>
    </source>
</evidence>
<evidence type="ECO:0000259" key="14">
    <source>
        <dbReference type="PROSITE" id="PS51285"/>
    </source>
</evidence>
<dbReference type="GO" id="GO:0004674">
    <property type="term" value="F:protein serine/threonine kinase activity"/>
    <property type="evidence" value="ECO:0007669"/>
    <property type="project" value="UniProtKB-KW"/>
</dbReference>
<dbReference type="InterPro" id="IPR031327">
    <property type="entry name" value="MCM"/>
</dbReference>
<keyword evidence="2" id="KW-0597">Phosphoprotein</keyword>
<keyword evidence="3" id="KW-0808">Transferase</keyword>
<dbReference type="EMBL" id="SRMA01026774">
    <property type="protein sequence ID" value="TRY69914.1"/>
    <property type="molecule type" value="Genomic_DNA"/>
</dbReference>
<reference evidence="15 16" key="1">
    <citation type="journal article" date="2019" name="Sci. Data">
        <title>Hybrid genome assembly and annotation of Danionella translucida.</title>
        <authorList>
            <person name="Kadobianskyi M."/>
            <person name="Schulze L."/>
            <person name="Schuelke M."/>
            <person name="Judkewitz B."/>
        </authorList>
    </citation>
    <scope>NUCLEOTIDE SEQUENCE [LARGE SCALE GENOMIC DNA]</scope>
    <source>
        <strain evidence="15 16">Bolton</strain>
    </source>
</reference>
<evidence type="ECO:0000256" key="12">
    <source>
        <dbReference type="SAM" id="MobiDB-lite"/>
    </source>
</evidence>
<organism evidence="15 16">
    <name type="scientific">Danionella cerebrum</name>
    <dbReference type="NCBI Taxonomy" id="2873325"/>
    <lineage>
        <taxon>Eukaryota</taxon>
        <taxon>Metazoa</taxon>
        <taxon>Chordata</taxon>
        <taxon>Craniata</taxon>
        <taxon>Vertebrata</taxon>
        <taxon>Euteleostomi</taxon>
        <taxon>Actinopterygii</taxon>
        <taxon>Neopterygii</taxon>
        <taxon>Teleostei</taxon>
        <taxon>Ostariophysi</taxon>
        <taxon>Cypriniformes</taxon>
        <taxon>Danionidae</taxon>
        <taxon>Danioninae</taxon>
        <taxon>Danionella</taxon>
    </lineage>
</organism>
<proteinExistence type="predicted"/>
<dbReference type="SMART" id="SM00312">
    <property type="entry name" value="PX"/>
    <property type="match status" value="1"/>
</dbReference>
<dbReference type="InterPro" id="IPR001683">
    <property type="entry name" value="PX_dom"/>
</dbReference>
<dbReference type="Gene3D" id="1.10.510.10">
    <property type="entry name" value="Transferase(Phosphotransferase) domain 1"/>
    <property type="match status" value="1"/>
</dbReference>
<keyword evidence="16" id="KW-1185">Reference proteome</keyword>
<dbReference type="GO" id="GO:0003677">
    <property type="term" value="F:DNA binding"/>
    <property type="evidence" value="ECO:0007669"/>
    <property type="project" value="InterPro"/>
</dbReference>
<dbReference type="InterPro" id="IPR036871">
    <property type="entry name" value="PX_dom_sf"/>
</dbReference>
<dbReference type="GO" id="GO:0005524">
    <property type="term" value="F:ATP binding"/>
    <property type="evidence" value="ECO:0007669"/>
    <property type="project" value="UniProtKB-KW"/>
</dbReference>
<keyword evidence="1" id="KW-0723">Serine/threonine-protein kinase</keyword>
<comment type="function">
    <text evidence="10">Plays an important role in meiotic recombination and associated DNA double-strand break repair.</text>
</comment>
<protein>
    <recommendedName>
        <fullName evidence="11">Minichromosome maintenance domain-containing protein 2</fullName>
    </recommendedName>
</protein>
<gene>
    <name evidence="15" type="ORF">DNTS_015368</name>
</gene>
<dbReference type="CDD" id="cd06870">
    <property type="entry name" value="PX_CISK"/>
    <property type="match status" value="1"/>
</dbReference>
<evidence type="ECO:0000313" key="15">
    <source>
        <dbReference type="EMBL" id="TRY69914.1"/>
    </source>
</evidence>
<dbReference type="GO" id="GO:0017116">
    <property type="term" value="F:single-stranded DNA helicase activity"/>
    <property type="evidence" value="ECO:0007669"/>
    <property type="project" value="TreeGrafter"/>
</dbReference>
<dbReference type="Gene3D" id="3.40.50.300">
    <property type="entry name" value="P-loop containing nucleotide triphosphate hydrolases"/>
    <property type="match status" value="1"/>
</dbReference>
<dbReference type="PROSITE" id="PS51285">
    <property type="entry name" value="AGC_KINASE_CTER"/>
    <property type="match status" value="1"/>
</dbReference>
<evidence type="ECO:0000256" key="1">
    <source>
        <dbReference type="ARBA" id="ARBA00022527"/>
    </source>
</evidence>
<evidence type="ECO:0000256" key="7">
    <source>
        <dbReference type="ARBA" id="ARBA00022840"/>
    </source>
</evidence>
<dbReference type="SMART" id="SM00133">
    <property type="entry name" value="S_TK_X"/>
    <property type="match status" value="1"/>
</dbReference>
<evidence type="ECO:0000256" key="9">
    <source>
        <dbReference type="ARBA" id="ARBA00023254"/>
    </source>
</evidence>
<dbReference type="SUPFAM" id="SSF64268">
    <property type="entry name" value="PX domain"/>
    <property type="match status" value="1"/>
</dbReference>
<evidence type="ECO:0000256" key="8">
    <source>
        <dbReference type="ARBA" id="ARBA00023204"/>
    </source>
</evidence>
<evidence type="ECO:0000256" key="11">
    <source>
        <dbReference type="ARBA" id="ARBA00067689"/>
    </source>
</evidence>
<sequence>MEEQPSCPNVSIPCYNEQRDKKKRYTVYKVMVRVGSHEWFVFRRYAEFDKLHNTLKKQFPAQNLKLPAKRIFGDNFDPEFIKHRRDGLHEFIQRIVSHPQLCSHPDVKDFLQMDKAKNFSDGSEDEDDKSNSNSRNINLGPSGNPHAKPTDFDFLKVIGKGSFGKNEVKTHDFFSSINWDDLEQKKLSPPFNPSVESQYDISNFDPEFTDETVPNSVCYSSGHSIVNASVMEADDAFLGFSYAPPSEDSFLQATGFPPSNQVHHFSKMENLQSLKEAVLVYLDRSGGLMKLIEDCGVYKGAQLMNSVYRFSFEVNPSDVIELDATLGDCVLHDPVKAISLFQSVCYLTIKTLALIDHLQTENQVNVVLKPTHLPPFPKYLMDLCEFPRGYGPMRPLALEGLVIGMTRVTKYTQGARFLCSDEACPCSRGFHHIRVHTPGATESATIRGDFICFLCSSSLKEDVKSRVLGNKQLVELIHVRALDILGLHGAASERYQSITLFLRGSRLVSNNFQNMHAALACSPWSFAAVVANSFGSPVMPPGLFNTLKLGILLSLVQSEDNPDSVGHLDVLALGRDSMIIDRLMQYSLPLASRGINHSLTGELFAFLSRDNYGASTANVHAGSALLASGGVCLLGDLTCFKKDKMDMLQSALESRTVSLFIPAKKYGDDMDQQLSFPIQCNFWALADAASTSKRTVKHDNVLLGSVETGSVPLQLAEAFGLVVHCREESNNHPLLSMTEHTLRQAMASGEPPYMASMKYTSQDYKELLAYARELKVHMSPEAEKMIHGYYMASRRIRSNSTPRSSLSITSIKLLISLAQAHAKLNLRTEVLEEDAVIAVLLYESSLTLKHVTFILTHEQEFSNGNVYLGNAGASALVFPPDPVFPCALHDLTSLNHRDLVLEEYSKQIQHFVHTPAVYIEE</sequence>
<keyword evidence="5" id="KW-0227">DNA damage</keyword>
<evidence type="ECO:0000259" key="13">
    <source>
        <dbReference type="PROSITE" id="PS50195"/>
    </source>
</evidence>